<evidence type="ECO:0000313" key="2">
    <source>
        <dbReference type="Proteomes" id="UP001152798"/>
    </source>
</evidence>
<evidence type="ECO:0000313" key="1">
    <source>
        <dbReference type="EMBL" id="CAH1395720.1"/>
    </source>
</evidence>
<sequence length="210" mass="22822">MSAVYTTVGWSPIIALERALSGGPVRPLLTPAEAGLSGLCEAWGGRRVVAAVLFAAPPPLALVPAFLALPTLWIGGHLYLQEELGASVVRLGPGVPQGTRALRALLMSWRWHSYNLLWAGPPLPGMRHLSRLPLTPTVYYLSSPYTSQPISVSEHPNSPPPQIVLHILQSSAPRESFSTLVTQFPIEFPLWHYLIGLSLKTSYPPYSGLF</sequence>
<reference evidence="1" key="1">
    <citation type="submission" date="2022-01" db="EMBL/GenBank/DDBJ databases">
        <authorList>
            <person name="King R."/>
        </authorList>
    </citation>
    <scope>NUCLEOTIDE SEQUENCE</scope>
</reference>
<dbReference type="AlphaFoldDB" id="A0A9P0H5C1"/>
<keyword evidence="2" id="KW-1185">Reference proteome</keyword>
<dbReference type="Proteomes" id="UP001152798">
    <property type="component" value="Chromosome 3"/>
</dbReference>
<name>A0A9P0H5C1_NEZVI</name>
<dbReference type="EMBL" id="OV725079">
    <property type="protein sequence ID" value="CAH1395720.1"/>
    <property type="molecule type" value="Genomic_DNA"/>
</dbReference>
<organism evidence="1 2">
    <name type="scientific">Nezara viridula</name>
    <name type="common">Southern green stink bug</name>
    <name type="synonym">Cimex viridulus</name>
    <dbReference type="NCBI Taxonomy" id="85310"/>
    <lineage>
        <taxon>Eukaryota</taxon>
        <taxon>Metazoa</taxon>
        <taxon>Ecdysozoa</taxon>
        <taxon>Arthropoda</taxon>
        <taxon>Hexapoda</taxon>
        <taxon>Insecta</taxon>
        <taxon>Pterygota</taxon>
        <taxon>Neoptera</taxon>
        <taxon>Paraneoptera</taxon>
        <taxon>Hemiptera</taxon>
        <taxon>Heteroptera</taxon>
        <taxon>Panheteroptera</taxon>
        <taxon>Pentatomomorpha</taxon>
        <taxon>Pentatomoidea</taxon>
        <taxon>Pentatomidae</taxon>
        <taxon>Pentatominae</taxon>
        <taxon>Nezara</taxon>
    </lineage>
</organism>
<accession>A0A9P0H5C1</accession>
<gene>
    <name evidence="1" type="ORF">NEZAVI_LOCUS5944</name>
</gene>
<dbReference type="OrthoDB" id="6625829at2759"/>
<proteinExistence type="predicted"/>
<protein>
    <submittedName>
        <fullName evidence="1">Uncharacterized protein</fullName>
    </submittedName>
</protein>